<keyword evidence="1" id="KW-0472">Membrane</keyword>
<dbReference type="RefSeq" id="WP_192599102.1">
    <property type="nucleotide sequence ID" value="NZ_JADBEL010000013.1"/>
</dbReference>
<feature type="transmembrane region" description="Helical" evidence="1">
    <location>
        <begin position="57"/>
        <end position="82"/>
    </location>
</feature>
<organism evidence="2 3">
    <name type="scientific">Sporosarcina limicola</name>
    <dbReference type="NCBI Taxonomy" id="34101"/>
    <lineage>
        <taxon>Bacteria</taxon>
        <taxon>Bacillati</taxon>
        <taxon>Bacillota</taxon>
        <taxon>Bacilli</taxon>
        <taxon>Bacillales</taxon>
        <taxon>Caryophanaceae</taxon>
        <taxon>Sporosarcina</taxon>
    </lineage>
</organism>
<dbReference type="PANTHER" id="PTHR37305">
    <property type="entry name" value="INTEGRAL MEMBRANE PROTEIN-RELATED"/>
    <property type="match status" value="1"/>
</dbReference>
<feature type="transmembrane region" description="Helical" evidence="1">
    <location>
        <begin position="103"/>
        <end position="124"/>
    </location>
</feature>
<dbReference type="EMBL" id="JADBEL010000013">
    <property type="protein sequence ID" value="MBE1555370.1"/>
    <property type="molecule type" value="Genomic_DNA"/>
</dbReference>
<feature type="transmembrane region" description="Helical" evidence="1">
    <location>
        <begin position="189"/>
        <end position="207"/>
    </location>
</feature>
<sequence length="276" mass="31612">MSKLLASEWERLWKRKVTWLMFAAIPIMVYAAAKYCLHQNNNLSPDLPQFTVAGNFPVLGLAEMLMTAFNFVVLVIAAMIVTEEYRSGQLRMVLIRAHSFQQIIIAKYIVLAGFIFLYLVAYFISCYGMGYALFSNPETYPQFHYQDHVTLGEGFIYNLKFYGLAFLTLVAMSSVVFFIAIVSHTTTTTLGIGIGFLLISFLYPNIIQLFQQFLNNEVVIKLFFTSIPMIQWEGLTLMLAKSSSLYGWMLLVLSCYILLFHLLIILVTRRKSDIFI</sequence>
<dbReference type="Pfam" id="PF12730">
    <property type="entry name" value="ABC2_membrane_4"/>
    <property type="match status" value="1"/>
</dbReference>
<evidence type="ECO:0000313" key="2">
    <source>
        <dbReference type="EMBL" id="MBE1555370.1"/>
    </source>
</evidence>
<protein>
    <submittedName>
        <fullName evidence="2">ABC-type transport system involved in multi-copper enzyme maturation permease subunit</fullName>
    </submittedName>
</protein>
<dbReference type="Proteomes" id="UP000658225">
    <property type="component" value="Unassembled WGS sequence"/>
</dbReference>
<gene>
    <name evidence="2" type="ORF">H4683_002475</name>
</gene>
<accession>A0A927MJ65</accession>
<feature type="transmembrane region" description="Helical" evidence="1">
    <location>
        <begin position="245"/>
        <end position="267"/>
    </location>
</feature>
<dbReference type="PANTHER" id="PTHR37305:SF1">
    <property type="entry name" value="MEMBRANE PROTEIN"/>
    <property type="match status" value="1"/>
</dbReference>
<keyword evidence="3" id="KW-1185">Reference proteome</keyword>
<comment type="caution">
    <text evidence="2">The sequence shown here is derived from an EMBL/GenBank/DDBJ whole genome shotgun (WGS) entry which is preliminary data.</text>
</comment>
<dbReference type="AlphaFoldDB" id="A0A927MJ65"/>
<evidence type="ECO:0000313" key="3">
    <source>
        <dbReference type="Proteomes" id="UP000658225"/>
    </source>
</evidence>
<proteinExistence type="predicted"/>
<evidence type="ECO:0000256" key="1">
    <source>
        <dbReference type="SAM" id="Phobius"/>
    </source>
</evidence>
<keyword evidence="1" id="KW-0812">Transmembrane</keyword>
<name>A0A927MJ65_9BACL</name>
<keyword evidence="1" id="KW-1133">Transmembrane helix</keyword>
<reference evidence="2" key="1">
    <citation type="submission" date="2020-10" db="EMBL/GenBank/DDBJ databases">
        <title>Genomic Encyclopedia of Type Strains, Phase IV (KMG-IV): sequencing the most valuable type-strain genomes for metagenomic binning, comparative biology and taxonomic classification.</title>
        <authorList>
            <person name="Goeker M."/>
        </authorList>
    </citation>
    <scope>NUCLEOTIDE SEQUENCE</scope>
    <source>
        <strain evidence="2">DSM 13886</strain>
    </source>
</reference>
<feature type="transmembrane region" description="Helical" evidence="1">
    <location>
        <begin position="161"/>
        <end position="182"/>
    </location>
</feature>